<gene>
    <name evidence="1" type="ORF">HK097_006336</name>
</gene>
<comment type="caution">
    <text evidence="1">The sequence shown here is derived from an EMBL/GenBank/DDBJ whole genome shotgun (WGS) entry which is preliminary data.</text>
</comment>
<keyword evidence="2" id="KW-1185">Reference proteome</keyword>
<protein>
    <submittedName>
        <fullName evidence="1">Uncharacterized protein</fullName>
    </submittedName>
</protein>
<organism evidence="1 2">
    <name type="scientific">Rhizophlyctis rosea</name>
    <dbReference type="NCBI Taxonomy" id="64517"/>
    <lineage>
        <taxon>Eukaryota</taxon>
        <taxon>Fungi</taxon>
        <taxon>Fungi incertae sedis</taxon>
        <taxon>Chytridiomycota</taxon>
        <taxon>Chytridiomycota incertae sedis</taxon>
        <taxon>Chytridiomycetes</taxon>
        <taxon>Rhizophlyctidales</taxon>
        <taxon>Rhizophlyctidaceae</taxon>
        <taxon>Rhizophlyctis</taxon>
    </lineage>
</organism>
<name>A0AAD5S1L7_9FUNG</name>
<accession>A0AAD5S1L7</accession>
<dbReference type="Proteomes" id="UP001212841">
    <property type="component" value="Unassembled WGS sequence"/>
</dbReference>
<sequence length="51" mass="5469">MTTIYKHQHIDRRPSSAGLGLFATKKIPAGTILTIDLVALGSESELAAFLD</sequence>
<evidence type="ECO:0000313" key="1">
    <source>
        <dbReference type="EMBL" id="KAJ3026614.1"/>
    </source>
</evidence>
<dbReference type="EMBL" id="JADGJD010002983">
    <property type="protein sequence ID" value="KAJ3026614.1"/>
    <property type="molecule type" value="Genomic_DNA"/>
</dbReference>
<evidence type="ECO:0000313" key="2">
    <source>
        <dbReference type="Proteomes" id="UP001212841"/>
    </source>
</evidence>
<feature type="non-terminal residue" evidence="1">
    <location>
        <position position="51"/>
    </location>
</feature>
<reference evidence="1" key="1">
    <citation type="submission" date="2020-05" db="EMBL/GenBank/DDBJ databases">
        <title>Phylogenomic resolution of chytrid fungi.</title>
        <authorList>
            <person name="Stajich J.E."/>
            <person name="Amses K."/>
            <person name="Simmons R."/>
            <person name="Seto K."/>
            <person name="Myers J."/>
            <person name="Bonds A."/>
            <person name="Quandt C.A."/>
            <person name="Barry K."/>
            <person name="Liu P."/>
            <person name="Grigoriev I."/>
            <person name="Longcore J.E."/>
            <person name="James T.Y."/>
        </authorList>
    </citation>
    <scope>NUCLEOTIDE SEQUENCE</scope>
    <source>
        <strain evidence="1">JEL0318</strain>
    </source>
</reference>
<proteinExistence type="predicted"/>
<dbReference type="AlphaFoldDB" id="A0AAD5S1L7"/>